<keyword evidence="2" id="KW-1185">Reference proteome</keyword>
<dbReference type="Gene3D" id="3.30.420.240">
    <property type="match status" value="1"/>
</dbReference>
<name>A0A285UIE6_9HYPH</name>
<dbReference type="PIRSF" id="PIRSF007056">
    <property type="entry name" value="UCP007056"/>
    <property type="match status" value="1"/>
</dbReference>
<evidence type="ECO:0000313" key="2">
    <source>
        <dbReference type="Proteomes" id="UP000219167"/>
    </source>
</evidence>
<protein>
    <submittedName>
        <fullName evidence="1">Phage FluMu gp28-like protein</fullName>
    </submittedName>
</protein>
<evidence type="ECO:0000313" key="1">
    <source>
        <dbReference type="EMBL" id="SOC41582.1"/>
    </source>
</evidence>
<dbReference type="Proteomes" id="UP000219167">
    <property type="component" value="Unassembled WGS sequence"/>
</dbReference>
<dbReference type="InterPro" id="IPR012036">
    <property type="entry name" value="Phage_Mu_Gp28"/>
</dbReference>
<organism evidence="1 2">
    <name type="scientific">Rhizobium subbaraonis</name>
    <dbReference type="NCBI Taxonomy" id="908946"/>
    <lineage>
        <taxon>Bacteria</taxon>
        <taxon>Pseudomonadati</taxon>
        <taxon>Pseudomonadota</taxon>
        <taxon>Alphaproteobacteria</taxon>
        <taxon>Hyphomicrobiales</taxon>
        <taxon>Rhizobiaceae</taxon>
        <taxon>Rhizobium/Agrobacterium group</taxon>
        <taxon>Rhizobium</taxon>
    </lineage>
</organism>
<gene>
    <name evidence="1" type="ORF">SAMN05892877_10915</name>
</gene>
<dbReference type="InterPro" id="IPR027417">
    <property type="entry name" value="P-loop_NTPase"/>
</dbReference>
<dbReference type="AlphaFoldDB" id="A0A285UIE6"/>
<accession>A0A285UIE6</accession>
<dbReference type="RefSeq" id="WP_097140564.1">
    <property type="nucleotide sequence ID" value="NZ_OBQD01000009.1"/>
</dbReference>
<dbReference type="Gene3D" id="3.40.50.300">
    <property type="entry name" value="P-loop containing nucleotide triphosphate hydrolases"/>
    <property type="match status" value="1"/>
</dbReference>
<dbReference type="OrthoDB" id="9801658at2"/>
<proteinExistence type="predicted"/>
<reference evidence="1 2" key="1">
    <citation type="submission" date="2017-08" db="EMBL/GenBank/DDBJ databases">
        <authorList>
            <person name="de Groot N.N."/>
        </authorList>
    </citation>
    <scope>NUCLEOTIDE SEQUENCE [LARGE SCALE GENOMIC DNA]</scope>
    <source>
        <strain evidence="1 2">JC85</strain>
    </source>
</reference>
<dbReference type="EMBL" id="OBQD01000009">
    <property type="protein sequence ID" value="SOC41582.1"/>
    <property type="molecule type" value="Genomic_DNA"/>
</dbReference>
<sequence length="549" mass="60637">MSVHADPNELVTEEDWARHRREMFIGLPPGLEGKDLPDVLLEHQKELLQATALYNLVVTDKSRRVGATWGVGADAVLTAGSARTEGGMDVLYLGYNLDMAREFIDCCGMWARAFAPACSEVQEFLFVEQGEKGEEKAIKAFRITFASGFEITALSSKPRSLRGRQGYVILDEFAFHDDAEELLKAAMALLIWGGKVLVISTHNGVDNPFNQLIEDIRAGKRPGKVVRVTFDDALHNGLYQRVCLKTGKEWSPESEATWRAGIYKTYGAGADEELRCIPSQSAGSYLPRTLIQARMHEHIPVIRWKSPAGFVDWPEGLRIEEVRDFCDEQLKPLLARLDPRLRSCLGQDFGRTGDLSVIHPMQIRADLSRITPFLLELRDVPFESQKQILFYIIDELPRFSHAALDATGNGAFLAEVCRQKCGPAKVTEVKLSTTWYLLNMPKLKAAFEDGTIELPLDDDVMTDYRAVQMTKGIAKVPDNARSVGVDGFERHGDAAPAGALAIFASEQDSGEVGAGTTGAQRPSSGVMDDYAGGFGTIDSRADLSDFTRM</sequence>